<evidence type="ECO:0000256" key="3">
    <source>
        <dbReference type="ARBA" id="ARBA00023004"/>
    </source>
</evidence>
<evidence type="ECO:0000256" key="2">
    <source>
        <dbReference type="ARBA" id="ARBA00022723"/>
    </source>
</evidence>
<organism evidence="6 7">
    <name type="scientific">Pacificitalea manganoxidans</name>
    <dbReference type="NCBI Taxonomy" id="1411902"/>
    <lineage>
        <taxon>Bacteria</taxon>
        <taxon>Pseudomonadati</taxon>
        <taxon>Pseudomonadota</taxon>
        <taxon>Alphaproteobacteria</taxon>
        <taxon>Rhodobacterales</taxon>
        <taxon>Paracoccaceae</taxon>
        <taxon>Pacificitalea</taxon>
    </lineage>
</organism>
<accession>A0A291M4I4</accession>
<keyword evidence="1" id="KW-0001">2Fe-2S</keyword>
<reference evidence="6 7" key="1">
    <citation type="submission" date="2017-05" db="EMBL/GenBank/DDBJ databases">
        <title>Comparative genomic and metabolic analysis of manganese-oxidizing mechanisms in Celeribater manganoxidans DY25T: its adaption to the environment of polymetallic nodule.</title>
        <authorList>
            <person name="Wang X."/>
        </authorList>
    </citation>
    <scope>NUCLEOTIDE SEQUENCE [LARGE SCALE GENOMIC DNA]</scope>
    <source>
        <strain evidence="6 7">DY25</strain>
        <plasmid evidence="7">pdy25-c</plasmid>
    </source>
</reference>
<evidence type="ECO:0000256" key="4">
    <source>
        <dbReference type="ARBA" id="ARBA00023014"/>
    </source>
</evidence>
<name>A0A291M4I4_9RHOB</name>
<keyword evidence="2" id="KW-0479">Metal-binding</keyword>
<protein>
    <recommendedName>
        <fullName evidence="5">Rieske domain-containing protein</fullName>
    </recommendedName>
</protein>
<dbReference type="PROSITE" id="PS51296">
    <property type="entry name" value="RIESKE"/>
    <property type="match status" value="1"/>
</dbReference>
<evidence type="ECO:0000313" key="6">
    <source>
        <dbReference type="EMBL" id="ATI43886.1"/>
    </source>
</evidence>
<dbReference type="EMBL" id="CP021407">
    <property type="protein sequence ID" value="ATI43886.1"/>
    <property type="molecule type" value="Genomic_DNA"/>
</dbReference>
<dbReference type="InterPro" id="IPR036922">
    <property type="entry name" value="Rieske_2Fe-2S_sf"/>
</dbReference>
<keyword evidence="4" id="KW-0411">Iron-sulfur</keyword>
<dbReference type="GO" id="GO:0046872">
    <property type="term" value="F:metal ion binding"/>
    <property type="evidence" value="ECO:0007669"/>
    <property type="project" value="UniProtKB-KW"/>
</dbReference>
<keyword evidence="6" id="KW-0614">Plasmid</keyword>
<evidence type="ECO:0000313" key="7">
    <source>
        <dbReference type="Proteomes" id="UP000219050"/>
    </source>
</evidence>
<feature type="domain" description="Rieske" evidence="5">
    <location>
        <begin position="5"/>
        <end position="101"/>
    </location>
</feature>
<dbReference type="KEGG" id="cmag:CBW24_17265"/>
<evidence type="ECO:0000256" key="1">
    <source>
        <dbReference type="ARBA" id="ARBA00022714"/>
    </source>
</evidence>
<dbReference type="AlphaFoldDB" id="A0A291M4I4"/>
<geneLocation type="plasmid" evidence="7">
    <name>pdy25-c</name>
</geneLocation>
<dbReference type="InterPro" id="IPR017941">
    <property type="entry name" value="Rieske_2Fe-2S"/>
</dbReference>
<evidence type="ECO:0000259" key="5">
    <source>
        <dbReference type="PROSITE" id="PS51296"/>
    </source>
</evidence>
<dbReference type="OrthoDB" id="9794175at2"/>
<dbReference type="Proteomes" id="UP000219050">
    <property type="component" value="Plasmid pDY25-C"/>
</dbReference>
<dbReference type="RefSeq" id="WP_097374527.1">
    <property type="nucleotide sequence ID" value="NZ_CP021407.1"/>
</dbReference>
<dbReference type="Gene3D" id="2.102.10.10">
    <property type="entry name" value="Rieske [2Fe-2S] iron-sulphur domain"/>
    <property type="match status" value="1"/>
</dbReference>
<sequence>MSDYQAAAPLDQITPGQVHAVAFAGHMIGLTLLADGSPRAFQSLCPHDKANLAGGRIEGCTLHCPRHFARFDLDDGAVSAGWRIDDLKIYPARISAGQVEVDAAAVRANPPEGRKTVWIMG</sequence>
<gene>
    <name evidence="6" type="ORF">CBW24_17265</name>
</gene>
<proteinExistence type="predicted"/>
<dbReference type="Pfam" id="PF00355">
    <property type="entry name" value="Rieske"/>
    <property type="match status" value="1"/>
</dbReference>
<dbReference type="SUPFAM" id="SSF50022">
    <property type="entry name" value="ISP domain"/>
    <property type="match status" value="1"/>
</dbReference>
<keyword evidence="3" id="KW-0408">Iron</keyword>
<dbReference type="GO" id="GO:0051537">
    <property type="term" value="F:2 iron, 2 sulfur cluster binding"/>
    <property type="evidence" value="ECO:0007669"/>
    <property type="project" value="UniProtKB-KW"/>
</dbReference>
<keyword evidence="7" id="KW-1185">Reference proteome</keyword>